<comment type="caution">
    <text evidence="2">The sequence shown here is derived from an EMBL/GenBank/DDBJ whole genome shotgun (WGS) entry which is preliminary data.</text>
</comment>
<accession>A0A1W0XFD4</accession>
<evidence type="ECO:0000256" key="1">
    <source>
        <dbReference type="SAM" id="MobiDB-lite"/>
    </source>
</evidence>
<dbReference type="AlphaFoldDB" id="A0A1W0XFD4"/>
<sequence length="99" mass="9839">MSVGVGSVSAAGVGDATASNALSNPAAMPATNLEGLTGNGKSSVGSNPDPNPSLPNQPGQELGGNKSGESRGPETFPEPEDKTSDKKSDSFDPTNPKQV</sequence>
<feature type="region of interest" description="Disordered" evidence="1">
    <location>
        <begin position="16"/>
        <end position="99"/>
    </location>
</feature>
<reference evidence="3" key="1">
    <citation type="submission" date="2017-01" db="EMBL/GenBank/DDBJ databases">
        <title>Comparative genomics of anhydrobiosis in the tardigrade Hypsibius dujardini.</title>
        <authorList>
            <person name="Yoshida Y."/>
            <person name="Koutsovoulos G."/>
            <person name="Laetsch D."/>
            <person name="Stevens L."/>
            <person name="Kumar S."/>
            <person name="Horikawa D."/>
            <person name="Ishino K."/>
            <person name="Komine S."/>
            <person name="Tomita M."/>
            <person name="Blaxter M."/>
            <person name="Arakawa K."/>
        </authorList>
    </citation>
    <scope>NUCLEOTIDE SEQUENCE [LARGE SCALE GENOMIC DNA]</scope>
    <source>
        <strain evidence="3">Z151</strain>
    </source>
</reference>
<dbReference type="EMBL" id="MTYJ01000001">
    <property type="protein sequence ID" value="OQV26177.1"/>
    <property type="molecule type" value="Genomic_DNA"/>
</dbReference>
<gene>
    <name evidence="2" type="ORF">BV898_00297</name>
</gene>
<organism evidence="2 3">
    <name type="scientific">Hypsibius exemplaris</name>
    <name type="common">Freshwater tardigrade</name>
    <dbReference type="NCBI Taxonomy" id="2072580"/>
    <lineage>
        <taxon>Eukaryota</taxon>
        <taxon>Metazoa</taxon>
        <taxon>Ecdysozoa</taxon>
        <taxon>Tardigrada</taxon>
        <taxon>Eutardigrada</taxon>
        <taxon>Parachela</taxon>
        <taxon>Hypsibioidea</taxon>
        <taxon>Hypsibiidae</taxon>
        <taxon>Hypsibius</taxon>
    </lineage>
</organism>
<feature type="compositionally biased region" description="Polar residues" evidence="1">
    <location>
        <begin position="39"/>
        <end position="48"/>
    </location>
</feature>
<evidence type="ECO:0000313" key="3">
    <source>
        <dbReference type="Proteomes" id="UP000192578"/>
    </source>
</evidence>
<proteinExistence type="predicted"/>
<protein>
    <submittedName>
        <fullName evidence="2">Uncharacterized protein</fullName>
    </submittedName>
</protein>
<dbReference type="Proteomes" id="UP000192578">
    <property type="component" value="Unassembled WGS sequence"/>
</dbReference>
<feature type="compositionally biased region" description="Basic and acidic residues" evidence="1">
    <location>
        <begin position="79"/>
        <end position="90"/>
    </location>
</feature>
<keyword evidence="3" id="KW-1185">Reference proteome</keyword>
<name>A0A1W0XFD4_HYPEX</name>
<evidence type="ECO:0000313" key="2">
    <source>
        <dbReference type="EMBL" id="OQV26177.1"/>
    </source>
</evidence>